<dbReference type="Proteomes" id="UP001172102">
    <property type="component" value="Unassembled WGS sequence"/>
</dbReference>
<reference evidence="2" key="1">
    <citation type="submission" date="2023-06" db="EMBL/GenBank/DDBJ databases">
        <title>Genome-scale phylogeny and comparative genomics of the fungal order Sordariales.</title>
        <authorList>
            <consortium name="Lawrence Berkeley National Laboratory"/>
            <person name="Hensen N."/>
            <person name="Bonometti L."/>
            <person name="Westerberg I."/>
            <person name="Brannstrom I.O."/>
            <person name="Guillou S."/>
            <person name="Cros-Aarteil S."/>
            <person name="Calhoun S."/>
            <person name="Haridas S."/>
            <person name="Kuo A."/>
            <person name="Mondo S."/>
            <person name="Pangilinan J."/>
            <person name="Riley R."/>
            <person name="Labutti K."/>
            <person name="Andreopoulos B."/>
            <person name="Lipzen A."/>
            <person name="Chen C."/>
            <person name="Yanf M."/>
            <person name="Daum C."/>
            <person name="Ng V."/>
            <person name="Clum A."/>
            <person name="Steindorff A."/>
            <person name="Ohm R."/>
            <person name="Martin F."/>
            <person name="Silar P."/>
            <person name="Natvig D."/>
            <person name="Lalanne C."/>
            <person name="Gautier V."/>
            <person name="Ament-Velasquez S.L."/>
            <person name="Kruys A."/>
            <person name="Hutchinson M.I."/>
            <person name="Powell A.J."/>
            <person name="Barry K."/>
            <person name="Miller A.N."/>
            <person name="Grigoriev I.V."/>
            <person name="Debuchy R."/>
            <person name="Gladieux P."/>
            <person name="Thoren M.H."/>
            <person name="Johannesson H."/>
        </authorList>
    </citation>
    <scope>NUCLEOTIDE SEQUENCE</scope>
    <source>
        <strain evidence="2">SMH4607-1</strain>
    </source>
</reference>
<name>A0AA40DST1_9PEZI</name>
<accession>A0AA40DST1</accession>
<feature type="signal peptide" evidence="1">
    <location>
        <begin position="1"/>
        <end position="21"/>
    </location>
</feature>
<evidence type="ECO:0000313" key="2">
    <source>
        <dbReference type="EMBL" id="KAK0712116.1"/>
    </source>
</evidence>
<feature type="chain" id="PRO_5041222233" evidence="1">
    <location>
        <begin position="22"/>
        <end position="149"/>
    </location>
</feature>
<proteinExistence type="predicted"/>
<keyword evidence="1" id="KW-0732">Signal</keyword>
<sequence>MGMSCANFCGAVSFTLGCVLAGFKRRWKFGARGISGRKVRVSRASGFEMRLARTKSTSEKNATHVLESWLMKLNFNMQCLASCTSLLPPLTVKVYSVLLAAPAPPDVWSRSCQGTSQQQKLHDRMWEYTAFPWTKIAVPGHGTSPSPSN</sequence>
<keyword evidence="3" id="KW-1185">Reference proteome</keyword>
<organism evidence="2 3">
    <name type="scientific">Lasiosphaeris hirsuta</name>
    <dbReference type="NCBI Taxonomy" id="260670"/>
    <lineage>
        <taxon>Eukaryota</taxon>
        <taxon>Fungi</taxon>
        <taxon>Dikarya</taxon>
        <taxon>Ascomycota</taxon>
        <taxon>Pezizomycotina</taxon>
        <taxon>Sordariomycetes</taxon>
        <taxon>Sordariomycetidae</taxon>
        <taxon>Sordariales</taxon>
        <taxon>Lasiosphaeriaceae</taxon>
        <taxon>Lasiosphaeris</taxon>
    </lineage>
</organism>
<evidence type="ECO:0000313" key="3">
    <source>
        <dbReference type="Proteomes" id="UP001172102"/>
    </source>
</evidence>
<comment type="caution">
    <text evidence="2">The sequence shown here is derived from an EMBL/GenBank/DDBJ whole genome shotgun (WGS) entry which is preliminary data.</text>
</comment>
<gene>
    <name evidence="2" type="ORF">B0H67DRAFT_587063</name>
</gene>
<dbReference type="AlphaFoldDB" id="A0AA40DST1"/>
<dbReference type="EMBL" id="JAUKUA010000005">
    <property type="protein sequence ID" value="KAK0712116.1"/>
    <property type="molecule type" value="Genomic_DNA"/>
</dbReference>
<evidence type="ECO:0000256" key="1">
    <source>
        <dbReference type="SAM" id="SignalP"/>
    </source>
</evidence>
<protein>
    <submittedName>
        <fullName evidence="2">Uncharacterized protein</fullName>
    </submittedName>
</protein>